<dbReference type="KEGG" id="ovi:T265_09229"/>
<dbReference type="OrthoDB" id="191995at2759"/>
<gene>
    <name evidence="1" type="ORF">T265_09229</name>
</gene>
<keyword evidence="2" id="KW-1185">Reference proteome</keyword>
<dbReference type="RefSeq" id="XP_009173512.1">
    <property type="nucleotide sequence ID" value="XM_009175248.1"/>
</dbReference>
<dbReference type="AlphaFoldDB" id="A0A074Z6Q3"/>
<evidence type="ECO:0000313" key="2">
    <source>
        <dbReference type="Proteomes" id="UP000054324"/>
    </source>
</evidence>
<accession>A0A074Z6Q3</accession>
<organism evidence="1 2">
    <name type="scientific">Opisthorchis viverrini</name>
    <name type="common">Southeast Asian liver fluke</name>
    <dbReference type="NCBI Taxonomy" id="6198"/>
    <lineage>
        <taxon>Eukaryota</taxon>
        <taxon>Metazoa</taxon>
        <taxon>Spiralia</taxon>
        <taxon>Lophotrochozoa</taxon>
        <taxon>Platyhelminthes</taxon>
        <taxon>Trematoda</taxon>
        <taxon>Digenea</taxon>
        <taxon>Opisthorchiida</taxon>
        <taxon>Opisthorchiata</taxon>
        <taxon>Opisthorchiidae</taxon>
        <taxon>Opisthorchis</taxon>
    </lineage>
</organism>
<dbReference type="GeneID" id="20323408"/>
<sequence>MSPNWKGETGRGLSESFQQPYLCRERCAPVKKVHRISAVKKHPLALQLETNGLEREFADQKVRGLNPTSASQHPLSRLEQPGSISALVLPSGDTVARHQKGVAAKRFLYKSVFIKETTHTVAESPSAVQGRFRPSLGSEFPSTLCSTGTQIGPTATNTLSCKSILFSREKRLSYFFQLVQPNVANFSRYFLLTEVVDVRPETKNLTYKIRSKFCNFPPKHNPLLICMNTNRFILAYSISFSKKLFILRHSSIISHDICFVGYYYIVFTDSVRRFGDYQQRFLTKETTHRVAENSLTAHYRFRPSCGSSGRRSRRVSVNLMFYLNPNWTDCFRQILSLANQFG</sequence>
<evidence type="ECO:0000313" key="1">
    <source>
        <dbReference type="EMBL" id="KER22748.1"/>
    </source>
</evidence>
<name>A0A074Z6Q3_OPIVI</name>
<dbReference type="CTD" id="20323408"/>
<dbReference type="EMBL" id="KL596882">
    <property type="protein sequence ID" value="KER22748.1"/>
    <property type="molecule type" value="Genomic_DNA"/>
</dbReference>
<proteinExistence type="predicted"/>
<reference evidence="1 2" key="1">
    <citation type="submission" date="2013-11" db="EMBL/GenBank/DDBJ databases">
        <title>Opisthorchis viverrini - life in the bile duct.</title>
        <authorList>
            <person name="Young N.D."/>
            <person name="Nagarajan N."/>
            <person name="Lin S.J."/>
            <person name="Korhonen P.K."/>
            <person name="Jex A.R."/>
            <person name="Hall R.S."/>
            <person name="Safavi-Hemami H."/>
            <person name="Kaewkong W."/>
            <person name="Bertrand D."/>
            <person name="Gao S."/>
            <person name="Seet Q."/>
            <person name="Wongkham S."/>
            <person name="Teh B.T."/>
            <person name="Wongkham C."/>
            <person name="Intapan P.M."/>
            <person name="Maleewong W."/>
            <person name="Yang X."/>
            <person name="Hu M."/>
            <person name="Wang Z."/>
            <person name="Hofmann A."/>
            <person name="Sternberg P.W."/>
            <person name="Tan P."/>
            <person name="Wang J."/>
            <person name="Gasser R.B."/>
        </authorList>
    </citation>
    <scope>NUCLEOTIDE SEQUENCE [LARGE SCALE GENOMIC DNA]</scope>
</reference>
<protein>
    <submittedName>
        <fullName evidence="1">Uncharacterized protein</fullName>
    </submittedName>
</protein>
<dbReference type="Proteomes" id="UP000054324">
    <property type="component" value="Unassembled WGS sequence"/>
</dbReference>